<evidence type="ECO:0000313" key="2">
    <source>
        <dbReference type="Proteomes" id="UP000004605"/>
    </source>
</evidence>
<reference evidence="1 2" key="1">
    <citation type="journal article" date="2012" name="Int. J. Syst. Evol. Microbiol.">
        <title>Vibrio caribbeanicus sp. nov., isolated from the marine sponge Scleritoderma cyanea.</title>
        <authorList>
            <person name="Hoffmann M."/>
            <person name="Monday S.R."/>
            <person name="Allard M.W."/>
            <person name="Strain E.A."/>
            <person name="Whittaker P."/>
            <person name="Naum M."/>
            <person name="McCarthy P.J."/>
            <person name="Lopez J.V."/>
            <person name="Fischer M."/>
            <person name="Brown E.W."/>
        </authorList>
    </citation>
    <scope>NUCLEOTIDE SEQUENCE [LARGE SCALE GENOMIC DNA]</scope>
    <source>
        <strain evidence="1 2">ATCC 700023</strain>
    </source>
</reference>
<dbReference type="Proteomes" id="UP000004605">
    <property type="component" value="Unassembled WGS sequence"/>
</dbReference>
<organism evidence="1 2">
    <name type="scientific">Vibrio ichthyoenteri ATCC 700023</name>
    <dbReference type="NCBI Taxonomy" id="870968"/>
    <lineage>
        <taxon>Bacteria</taxon>
        <taxon>Pseudomonadati</taxon>
        <taxon>Pseudomonadota</taxon>
        <taxon>Gammaproteobacteria</taxon>
        <taxon>Vibrionales</taxon>
        <taxon>Vibrionaceae</taxon>
        <taxon>Vibrio</taxon>
    </lineage>
</organism>
<dbReference type="EMBL" id="AFWF01000058">
    <property type="protein sequence ID" value="EGU45229.1"/>
    <property type="molecule type" value="Genomic_DNA"/>
</dbReference>
<protein>
    <submittedName>
        <fullName evidence="1">Uncharacterized protein</fullName>
    </submittedName>
</protein>
<keyword evidence="2" id="KW-1185">Reference proteome</keyword>
<proteinExistence type="predicted"/>
<accession>F9RZF7</accession>
<evidence type="ECO:0000313" key="1">
    <source>
        <dbReference type="EMBL" id="EGU45229.1"/>
    </source>
</evidence>
<dbReference type="AlphaFoldDB" id="F9RZF7"/>
<comment type="caution">
    <text evidence="1">The sequence shown here is derived from an EMBL/GenBank/DDBJ whole genome shotgun (WGS) entry which is preliminary data.</text>
</comment>
<name>F9RZF7_9VIBR</name>
<gene>
    <name evidence="1" type="ORF">VII00023_22249</name>
</gene>
<sequence>MVLTLKVDSNSVAYQPVSYLMVCCAQTGGTKAA</sequence>